<accession>A0A835LWC5</accession>
<organism evidence="1 2">
    <name type="scientific">Coptis chinensis</name>
    <dbReference type="NCBI Taxonomy" id="261450"/>
    <lineage>
        <taxon>Eukaryota</taxon>
        <taxon>Viridiplantae</taxon>
        <taxon>Streptophyta</taxon>
        <taxon>Embryophyta</taxon>
        <taxon>Tracheophyta</taxon>
        <taxon>Spermatophyta</taxon>
        <taxon>Magnoliopsida</taxon>
        <taxon>Ranunculales</taxon>
        <taxon>Ranunculaceae</taxon>
        <taxon>Coptidoideae</taxon>
        <taxon>Coptis</taxon>
    </lineage>
</organism>
<reference evidence="1 2" key="1">
    <citation type="submission" date="2020-10" db="EMBL/GenBank/DDBJ databases">
        <title>The Coptis chinensis genome and diversification of protoberbering-type alkaloids.</title>
        <authorList>
            <person name="Wang B."/>
            <person name="Shu S."/>
            <person name="Song C."/>
            <person name="Liu Y."/>
        </authorList>
    </citation>
    <scope>NUCLEOTIDE SEQUENCE [LARGE SCALE GENOMIC DNA]</scope>
    <source>
        <strain evidence="1">HL-2020</strain>
        <tissue evidence="1">Leaf</tissue>
    </source>
</reference>
<name>A0A835LWC5_9MAGN</name>
<proteinExistence type="predicted"/>
<keyword evidence="2" id="KW-1185">Reference proteome</keyword>
<comment type="caution">
    <text evidence="1">The sequence shown here is derived from an EMBL/GenBank/DDBJ whole genome shotgun (WGS) entry which is preliminary data.</text>
</comment>
<gene>
    <name evidence="1" type="ORF">IFM89_017992</name>
</gene>
<dbReference type="OrthoDB" id="525159at2759"/>
<evidence type="ECO:0000313" key="2">
    <source>
        <dbReference type="Proteomes" id="UP000631114"/>
    </source>
</evidence>
<evidence type="ECO:0000313" key="1">
    <source>
        <dbReference type="EMBL" id="KAF9605649.1"/>
    </source>
</evidence>
<dbReference type="Proteomes" id="UP000631114">
    <property type="component" value="Unassembled WGS sequence"/>
</dbReference>
<protein>
    <submittedName>
        <fullName evidence="1">Uncharacterized protein</fullName>
    </submittedName>
</protein>
<dbReference type="EMBL" id="JADFTS010000005">
    <property type="protein sequence ID" value="KAF9605649.1"/>
    <property type="molecule type" value="Genomic_DNA"/>
</dbReference>
<dbReference type="AlphaFoldDB" id="A0A835LWC5"/>
<sequence>MLASHASACWALYTLIDDKCFIMFPRRHVQKLKVVCTAASPSGSSSPDGDSNPYEVLGVSPIEGFDMIKTAYSRKRKEAERRGDEAIANRVSLKRHPSMLTSSQLYPGDQGLPSPVNKTCALTWESLLYL</sequence>